<name>A0A2V4NWM4_9ACTN</name>
<feature type="chain" id="PRO_5038335560" evidence="2">
    <location>
        <begin position="26"/>
        <end position="636"/>
    </location>
</feature>
<accession>A0A2V4NWM4</accession>
<proteinExistence type="predicted"/>
<feature type="signal peptide" evidence="2">
    <location>
        <begin position="1"/>
        <end position="25"/>
    </location>
</feature>
<dbReference type="Pfam" id="PF12951">
    <property type="entry name" value="PATR"/>
    <property type="match status" value="1"/>
</dbReference>
<dbReference type="SMART" id="SM00014">
    <property type="entry name" value="acidPPc"/>
    <property type="match status" value="1"/>
</dbReference>
<evidence type="ECO:0000313" key="5">
    <source>
        <dbReference type="Proteomes" id="UP000248039"/>
    </source>
</evidence>
<dbReference type="Pfam" id="PF01569">
    <property type="entry name" value="PAP2"/>
    <property type="match status" value="1"/>
</dbReference>
<organism evidence="4 5">
    <name type="scientific">Streptomyces tateyamensis</name>
    <dbReference type="NCBI Taxonomy" id="565073"/>
    <lineage>
        <taxon>Bacteria</taxon>
        <taxon>Bacillati</taxon>
        <taxon>Actinomycetota</taxon>
        <taxon>Actinomycetes</taxon>
        <taxon>Kitasatosporales</taxon>
        <taxon>Streptomycetaceae</taxon>
        <taxon>Streptomyces</taxon>
    </lineage>
</organism>
<evidence type="ECO:0000259" key="3">
    <source>
        <dbReference type="SMART" id="SM00014"/>
    </source>
</evidence>
<dbReference type="OrthoDB" id="9805301at2"/>
<dbReference type="EMBL" id="PYBW01000004">
    <property type="protein sequence ID" value="PYC88426.1"/>
    <property type="molecule type" value="Genomic_DNA"/>
</dbReference>
<feature type="domain" description="Phosphatidic acid phosphatase type 2/haloperoxidase" evidence="3">
    <location>
        <begin position="185"/>
        <end position="322"/>
    </location>
</feature>
<evidence type="ECO:0000256" key="2">
    <source>
        <dbReference type="SAM" id="SignalP"/>
    </source>
</evidence>
<dbReference type="SUPFAM" id="SSF48317">
    <property type="entry name" value="Acid phosphatase/Vanadium-dependent haloperoxidase"/>
    <property type="match status" value="1"/>
</dbReference>
<reference evidence="4 5" key="1">
    <citation type="submission" date="2018-03" db="EMBL/GenBank/DDBJ databases">
        <title>Bioinformatic expansion and discovery of thiopeptide antibiotics.</title>
        <authorList>
            <person name="Schwalen C.J."/>
            <person name="Hudson G.A."/>
            <person name="Mitchell D.A."/>
        </authorList>
    </citation>
    <scope>NUCLEOTIDE SEQUENCE [LARGE SCALE GENOMIC DNA]</scope>
    <source>
        <strain evidence="4 5">ATCC 21389</strain>
    </source>
</reference>
<evidence type="ECO:0000256" key="1">
    <source>
        <dbReference type="ARBA" id="ARBA00022729"/>
    </source>
</evidence>
<keyword evidence="5" id="KW-1185">Reference proteome</keyword>
<dbReference type="InterPro" id="IPR036938">
    <property type="entry name" value="PAP2/HPO_sf"/>
</dbReference>
<protein>
    <submittedName>
        <fullName evidence="4">Phosphoesterase</fullName>
    </submittedName>
</protein>
<dbReference type="InterPro" id="IPR000326">
    <property type="entry name" value="PAP2/HPO"/>
</dbReference>
<dbReference type="SUPFAM" id="SSF51126">
    <property type="entry name" value="Pectin lyase-like"/>
    <property type="match status" value="1"/>
</dbReference>
<dbReference type="Gene3D" id="1.20.144.10">
    <property type="entry name" value="Phosphatidic acid phosphatase type 2/haloperoxidase"/>
    <property type="match status" value="1"/>
</dbReference>
<keyword evidence="1 2" id="KW-0732">Signal</keyword>
<dbReference type="Proteomes" id="UP000248039">
    <property type="component" value="Unassembled WGS sequence"/>
</dbReference>
<dbReference type="AlphaFoldDB" id="A0A2V4NWM4"/>
<gene>
    <name evidence="4" type="ORF">C7C46_00420</name>
</gene>
<dbReference type="NCBIfam" id="TIGR02601">
    <property type="entry name" value="autotrns_rpt"/>
    <property type="match status" value="1"/>
</dbReference>
<evidence type="ECO:0000313" key="4">
    <source>
        <dbReference type="EMBL" id="PYC88426.1"/>
    </source>
</evidence>
<dbReference type="InterPro" id="IPR013425">
    <property type="entry name" value="Autotrns_rpt"/>
</dbReference>
<comment type="caution">
    <text evidence="4">The sequence shown here is derived from an EMBL/GenBank/DDBJ whole genome shotgun (WGS) entry which is preliminary data.</text>
</comment>
<sequence>MDRRRFLRNSAGTSLGILVAPTALGLLTAQQQAAAAPADAAQGAAFVDSYSTNTMADLTPEGNAAVRILTGMNRVWHTGGSWNTGSPLMADLLRANVRYCVRTTGQRTAAQAREAFIYDRQHQSYAVIAGLGPLADLYRAGARAVTSITTAPDSTPPAKIDDAVPAGAPAGSEIGPGAVDSELGQVVALVNTLRGPYASGNPAKYAYRYPRPWRLTEDSAVVDTGATDALGYPVYASDVVVAPQLLRQRSTSPADDGGFVSGHTNAFHLAALALAYAVPERFQELVARAFDLSHTRITAGMHSPLDVVGGRTLATALAAATLADPRNAGLKAAARAQAAAYFQAKTGTTADTLYAFAHRAPVTEDPYADRAANAEQVTPRLTYVLHRGGRDVPMTVPKGAEVLLETRLPYLDAAQRREVLRTTALPSGYALLDGPELWGRLNLFAAADGYGSFEHDVTVELDAADGGFCAADAWRNDIGGPGGLTKRGTGTLTLTGTNRYTGTTVVAAGVLAAASRDALGRGDVQVRGGTLRVDTRQGALRVHGDYLQSAPGTRLELTIRHGHAPVLTVAGRVTLGQGAQLVLRLPDARALGEELIPVITGRTLQGEFAGVTVDADGYRATPHYRHDGLAVRLTRC</sequence>
<dbReference type="InterPro" id="IPR011050">
    <property type="entry name" value="Pectin_lyase_fold/virulence"/>
</dbReference>